<dbReference type="Proteomes" id="UP000198504">
    <property type="component" value="Unassembled WGS sequence"/>
</dbReference>
<dbReference type="Gene3D" id="3.10.290.10">
    <property type="entry name" value="RNA-binding S4 domain"/>
    <property type="match status" value="1"/>
</dbReference>
<dbReference type="SMART" id="SM00363">
    <property type="entry name" value="S4"/>
    <property type="match status" value="1"/>
</dbReference>
<dbReference type="CDD" id="cd00165">
    <property type="entry name" value="S4"/>
    <property type="match status" value="1"/>
</dbReference>
<protein>
    <recommendedName>
        <fullName evidence="6">Pseudouridine synthase</fullName>
        <ecNumber evidence="6">5.4.99.-</ecNumber>
    </recommendedName>
</protein>
<evidence type="ECO:0000259" key="7">
    <source>
        <dbReference type="SMART" id="SM00363"/>
    </source>
</evidence>
<dbReference type="STRING" id="1036181.SAMN05421756_11129"/>
<dbReference type="GO" id="GO:0000455">
    <property type="term" value="P:enzyme-directed rRNA pseudouridine synthesis"/>
    <property type="evidence" value="ECO:0007669"/>
    <property type="project" value="UniProtKB-ARBA"/>
</dbReference>
<dbReference type="RefSeq" id="WP_232506539.1">
    <property type="nucleotide sequence ID" value="NZ_FOFA01000011.1"/>
</dbReference>
<dbReference type="InterPro" id="IPR000748">
    <property type="entry name" value="PsdUridine_synth_RsuA/RluB/E/F"/>
</dbReference>
<dbReference type="SUPFAM" id="SSF55174">
    <property type="entry name" value="Alpha-L RNA-binding motif"/>
    <property type="match status" value="1"/>
</dbReference>
<accession>A0A1H9MT12</accession>
<feature type="domain" description="RNA-binding S4" evidence="7">
    <location>
        <begin position="18"/>
        <end position="77"/>
    </location>
</feature>
<proteinExistence type="inferred from homology"/>
<reference evidence="9" key="1">
    <citation type="submission" date="2016-10" db="EMBL/GenBank/DDBJ databases">
        <authorList>
            <person name="Varghese N."/>
            <person name="Submissions S."/>
        </authorList>
    </citation>
    <scope>NUCLEOTIDE SEQUENCE [LARGE SCALE GENOMIC DNA]</scope>
    <source>
        <strain evidence="9">CGMCC 4.6856</strain>
    </source>
</reference>
<evidence type="ECO:0000313" key="8">
    <source>
        <dbReference type="EMBL" id="SER26273.1"/>
    </source>
</evidence>
<sequence>MSRNEDTNDRNADEPEGQRLQKVLAQAGLASRRAAEQMIDQGRVEVNGRIVTEQGRRVDPHRDTIRVDGSRIPPPRRHRYVVLNKPRGVVSTLHDPEGRRTLADAVVESGASKALLKERLFHVGRLDTETEGLIILTNDGDFGHKLAHPSFEIDKTYLAEVEGIVNSVTLKRLKDGIVLDDGPVHPRGVKLVSTVGGKSLVRLTLHEGRNHIVRRTMEHVGHPVRRLSRIGIGPVRLGTLKVGEVRDLTREELGALLDLVERG</sequence>
<evidence type="ECO:0000256" key="5">
    <source>
        <dbReference type="PROSITE-ProRule" id="PRU00182"/>
    </source>
</evidence>
<organism evidence="8 9">
    <name type="scientific">Microlunatus flavus</name>
    <dbReference type="NCBI Taxonomy" id="1036181"/>
    <lineage>
        <taxon>Bacteria</taxon>
        <taxon>Bacillati</taxon>
        <taxon>Actinomycetota</taxon>
        <taxon>Actinomycetes</taxon>
        <taxon>Propionibacteriales</taxon>
        <taxon>Propionibacteriaceae</taxon>
        <taxon>Microlunatus</taxon>
    </lineage>
</organism>
<dbReference type="PROSITE" id="PS50889">
    <property type="entry name" value="S4"/>
    <property type="match status" value="1"/>
</dbReference>
<dbReference type="FunFam" id="3.30.70.1560:FF:000001">
    <property type="entry name" value="Pseudouridine synthase"/>
    <property type="match status" value="1"/>
</dbReference>
<dbReference type="CDD" id="cd02870">
    <property type="entry name" value="PseudoU_synth_RsuA_like"/>
    <property type="match status" value="1"/>
</dbReference>
<evidence type="ECO:0000256" key="1">
    <source>
        <dbReference type="ARBA" id="ARBA00000073"/>
    </source>
</evidence>
<dbReference type="InterPro" id="IPR006145">
    <property type="entry name" value="PsdUridine_synth_RsuA/RluA"/>
</dbReference>
<dbReference type="PANTHER" id="PTHR47683">
    <property type="entry name" value="PSEUDOURIDINE SYNTHASE FAMILY PROTEIN-RELATED"/>
    <property type="match status" value="1"/>
</dbReference>
<dbReference type="InterPro" id="IPR002942">
    <property type="entry name" value="S4_RNA-bd"/>
</dbReference>
<dbReference type="PANTHER" id="PTHR47683:SF2">
    <property type="entry name" value="RNA-BINDING S4 DOMAIN-CONTAINING PROTEIN"/>
    <property type="match status" value="1"/>
</dbReference>
<evidence type="ECO:0000256" key="2">
    <source>
        <dbReference type="ARBA" id="ARBA00008348"/>
    </source>
</evidence>
<dbReference type="InterPro" id="IPR020103">
    <property type="entry name" value="PsdUridine_synth_cat_dom_sf"/>
</dbReference>
<name>A0A1H9MT12_9ACTN</name>
<evidence type="ECO:0000256" key="4">
    <source>
        <dbReference type="ARBA" id="ARBA00023235"/>
    </source>
</evidence>
<dbReference type="NCBIfam" id="TIGR00093">
    <property type="entry name" value="pseudouridine synthase"/>
    <property type="match status" value="1"/>
</dbReference>
<dbReference type="GO" id="GO:0003723">
    <property type="term" value="F:RNA binding"/>
    <property type="evidence" value="ECO:0007669"/>
    <property type="project" value="UniProtKB-KW"/>
</dbReference>
<dbReference type="PROSITE" id="PS01149">
    <property type="entry name" value="PSI_RSU"/>
    <property type="match status" value="1"/>
</dbReference>
<dbReference type="SUPFAM" id="SSF55120">
    <property type="entry name" value="Pseudouridine synthase"/>
    <property type="match status" value="1"/>
</dbReference>
<evidence type="ECO:0000313" key="9">
    <source>
        <dbReference type="Proteomes" id="UP000198504"/>
    </source>
</evidence>
<keyword evidence="4 6" id="KW-0413">Isomerase</keyword>
<evidence type="ECO:0000256" key="6">
    <source>
        <dbReference type="RuleBase" id="RU003887"/>
    </source>
</evidence>
<keyword evidence="9" id="KW-1185">Reference proteome</keyword>
<comment type="similarity">
    <text evidence="2 6">Belongs to the pseudouridine synthase RsuA family.</text>
</comment>
<dbReference type="FunFam" id="3.10.290.10:FF:000003">
    <property type="entry name" value="Pseudouridine synthase"/>
    <property type="match status" value="1"/>
</dbReference>
<comment type="catalytic activity">
    <reaction evidence="1">
        <text>a uridine in RNA = a pseudouridine in RNA</text>
        <dbReference type="Rhea" id="RHEA:48348"/>
        <dbReference type="Rhea" id="RHEA-COMP:12068"/>
        <dbReference type="Rhea" id="RHEA-COMP:12069"/>
        <dbReference type="ChEBI" id="CHEBI:65314"/>
        <dbReference type="ChEBI" id="CHEBI:65315"/>
    </reaction>
</comment>
<dbReference type="Pfam" id="PF01479">
    <property type="entry name" value="S4"/>
    <property type="match status" value="1"/>
</dbReference>
<dbReference type="EC" id="5.4.99.-" evidence="6"/>
<evidence type="ECO:0000256" key="3">
    <source>
        <dbReference type="ARBA" id="ARBA00022884"/>
    </source>
</evidence>
<keyword evidence="3 5" id="KW-0694">RNA-binding</keyword>
<dbReference type="GO" id="GO:0005829">
    <property type="term" value="C:cytosol"/>
    <property type="evidence" value="ECO:0007669"/>
    <property type="project" value="UniProtKB-ARBA"/>
</dbReference>
<dbReference type="InterPro" id="IPR050343">
    <property type="entry name" value="RsuA_PseudoU_synthase"/>
</dbReference>
<dbReference type="AlphaFoldDB" id="A0A1H9MT12"/>
<dbReference type="InterPro" id="IPR036986">
    <property type="entry name" value="S4_RNA-bd_sf"/>
</dbReference>
<dbReference type="EMBL" id="FOFA01000011">
    <property type="protein sequence ID" value="SER26273.1"/>
    <property type="molecule type" value="Genomic_DNA"/>
</dbReference>
<dbReference type="InterPro" id="IPR018496">
    <property type="entry name" value="PsdUridine_synth_RsuA/RluB_CS"/>
</dbReference>
<dbReference type="Gene3D" id="3.30.2350.10">
    <property type="entry name" value="Pseudouridine synthase"/>
    <property type="match status" value="1"/>
</dbReference>
<dbReference type="Pfam" id="PF00849">
    <property type="entry name" value="PseudoU_synth_2"/>
    <property type="match status" value="1"/>
</dbReference>
<gene>
    <name evidence="8" type="ORF">SAMN05421756_11129</name>
</gene>
<dbReference type="GO" id="GO:0120159">
    <property type="term" value="F:rRNA pseudouridine synthase activity"/>
    <property type="evidence" value="ECO:0007669"/>
    <property type="project" value="UniProtKB-ARBA"/>
</dbReference>